<comment type="caution">
    <text evidence="1">The sequence shown here is derived from an EMBL/GenBank/DDBJ whole genome shotgun (WGS) entry which is preliminary data.</text>
</comment>
<accession>A0AC61QX30</accession>
<reference evidence="1" key="1">
    <citation type="submission" date="2019-04" db="EMBL/GenBank/DDBJ databases">
        <title>Microbes associate with the intestines of laboratory mice.</title>
        <authorList>
            <person name="Navarre W."/>
            <person name="Wong E."/>
            <person name="Huang K."/>
            <person name="Tropini C."/>
            <person name="Ng K."/>
            <person name="Yu B."/>
        </authorList>
    </citation>
    <scope>NUCLEOTIDE SEQUENCE</scope>
    <source>
        <strain evidence="1">NM72_1-8</strain>
    </source>
</reference>
<dbReference type="EMBL" id="SRZB01000035">
    <property type="protein sequence ID" value="TGX97261.1"/>
    <property type="molecule type" value="Genomic_DNA"/>
</dbReference>
<evidence type="ECO:0000313" key="2">
    <source>
        <dbReference type="Proteomes" id="UP000307720"/>
    </source>
</evidence>
<name>A0AC61QX30_9FIRM</name>
<sequence length="270" mass="29039">MEVIHVFSAPLLKRTIKTSGKLWMIFTGILVLQMFLVLSMFASAPGNGRVFRGIPAEIAAVLGIDMGADALTAYLASHSFAFFNPLISMIYGSIAANRLVAQKVESGTMVYLLASPNKRERIAGTQAVFLAAGLFAMFLCTTAAGLGACAVFFRGKLEIVPFLLLNAGGFCLAFCLSGISFMASCISNDTRFSLTIGAGIPMIFLLIRMLANLGGSLEALEFATMFTLFNTADVLEESMSVFWKFPLLAVVGAVFYQIGMKQFAKKDLPV</sequence>
<proteinExistence type="predicted"/>
<dbReference type="Proteomes" id="UP000307720">
    <property type="component" value="Unassembled WGS sequence"/>
</dbReference>
<keyword evidence="2" id="KW-1185">Reference proteome</keyword>
<gene>
    <name evidence="1" type="ORF">E5357_13340</name>
</gene>
<evidence type="ECO:0000313" key="1">
    <source>
        <dbReference type="EMBL" id="TGX97261.1"/>
    </source>
</evidence>
<protein>
    <submittedName>
        <fullName evidence="1">Uncharacterized protein</fullName>
    </submittedName>
</protein>
<organism evidence="1 2">
    <name type="scientific">Hominisplanchenecus murintestinalis</name>
    <dbReference type="NCBI Taxonomy" id="2941517"/>
    <lineage>
        <taxon>Bacteria</taxon>
        <taxon>Bacillati</taxon>
        <taxon>Bacillota</taxon>
        <taxon>Clostridia</taxon>
        <taxon>Lachnospirales</taxon>
        <taxon>Lachnospiraceae</taxon>
        <taxon>Hominisplanchenecus</taxon>
    </lineage>
</organism>